<dbReference type="Proteomes" id="UP000481643">
    <property type="component" value="Unassembled WGS sequence"/>
</dbReference>
<dbReference type="InterPro" id="IPR035437">
    <property type="entry name" value="SNase_OB-fold_sf"/>
</dbReference>
<proteinExistence type="predicted"/>
<reference evidence="2 3" key="1">
    <citation type="submission" date="2019-09" db="EMBL/GenBank/DDBJ databases">
        <title>Taxonomic organization of the family Brucellaceae based on a phylogenomic approach.</title>
        <authorList>
            <person name="Leclercq S."/>
            <person name="Cloeckaert A."/>
            <person name="Zygmunt M.S."/>
        </authorList>
    </citation>
    <scope>NUCLEOTIDE SEQUENCE [LARGE SCALE GENOMIC DNA]</scope>
    <source>
        <strain evidence="2 3">WS1830</strain>
    </source>
</reference>
<feature type="signal peptide" evidence="1">
    <location>
        <begin position="1"/>
        <end position="24"/>
    </location>
</feature>
<name>A0A6L3YMU0_9HYPH</name>
<dbReference type="AlphaFoldDB" id="A0A6L3YMU0"/>
<comment type="caution">
    <text evidence="2">The sequence shown here is derived from an EMBL/GenBank/DDBJ whole genome shotgun (WGS) entry which is preliminary data.</text>
</comment>
<evidence type="ECO:0000313" key="2">
    <source>
        <dbReference type="EMBL" id="KAB2684416.1"/>
    </source>
</evidence>
<dbReference type="SUPFAM" id="SSF50199">
    <property type="entry name" value="Staphylococcal nuclease"/>
    <property type="match status" value="1"/>
</dbReference>
<accession>A0A6L3YMU0</accession>
<evidence type="ECO:0008006" key="4">
    <source>
        <dbReference type="Google" id="ProtNLM"/>
    </source>
</evidence>
<dbReference type="Gene3D" id="2.40.50.90">
    <property type="match status" value="1"/>
</dbReference>
<keyword evidence="1" id="KW-0732">Signal</keyword>
<feature type="chain" id="PRO_5026680266" description="Nuclease" evidence="1">
    <location>
        <begin position="25"/>
        <end position="193"/>
    </location>
</feature>
<evidence type="ECO:0000256" key="1">
    <source>
        <dbReference type="SAM" id="SignalP"/>
    </source>
</evidence>
<sequence>MGKRGALWSRLAICAIGSALSVFSGCGDATAQGLPEAVIGKAQVYDGVTFDLLQDTGSYRTLTRIRLETVVSCELRQKARHADVDWPCGAVATAWLTSRTLSEDVQCRPTRLLSGGGYRAQCYVSGTDLAAAGLSQGMYVIDSRQHEYLLPGYAELEATAKAIGAGLWSSEFMTPTDWRRAHGTYNPLAPQRW</sequence>
<protein>
    <recommendedName>
        <fullName evidence="4">Nuclease</fullName>
    </recommendedName>
</protein>
<gene>
    <name evidence="2" type="ORF">F9L08_14100</name>
</gene>
<dbReference type="PROSITE" id="PS51257">
    <property type="entry name" value="PROKAR_LIPOPROTEIN"/>
    <property type="match status" value="1"/>
</dbReference>
<dbReference type="EMBL" id="WBVX01000013">
    <property type="protein sequence ID" value="KAB2684416.1"/>
    <property type="molecule type" value="Genomic_DNA"/>
</dbReference>
<evidence type="ECO:0000313" key="3">
    <source>
        <dbReference type="Proteomes" id="UP000481643"/>
    </source>
</evidence>
<organism evidence="2 3">
    <name type="scientific">Brucella tritici</name>
    <dbReference type="NCBI Taxonomy" id="94626"/>
    <lineage>
        <taxon>Bacteria</taxon>
        <taxon>Pseudomonadati</taxon>
        <taxon>Pseudomonadota</taxon>
        <taxon>Alphaproteobacteria</taxon>
        <taxon>Hyphomicrobiales</taxon>
        <taxon>Brucellaceae</taxon>
        <taxon>Brucella/Ochrobactrum group</taxon>
        <taxon>Brucella</taxon>
    </lineage>
</organism>